<gene>
    <name evidence="1" type="ORF">BpHYR1_005861</name>
</gene>
<evidence type="ECO:0000313" key="1">
    <source>
        <dbReference type="EMBL" id="RNA44782.1"/>
    </source>
</evidence>
<accession>A0A3M7T9N4</accession>
<keyword evidence="2" id="KW-1185">Reference proteome</keyword>
<dbReference type="AlphaFoldDB" id="A0A3M7T9N4"/>
<organism evidence="1 2">
    <name type="scientific">Brachionus plicatilis</name>
    <name type="common">Marine rotifer</name>
    <name type="synonym">Brachionus muelleri</name>
    <dbReference type="NCBI Taxonomy" id="10195"/>
    <lineage>
        <taxon>Eukaryota</taxon>
        <taxon>Metazoa</taxon>
        <taxon>Spiralia</taxon>
        <taxon>Gnathifera</taxon>
        <taxon>Rotifera</taxon>
        <taxon>Eurotatoria</taxon>
        <taxon>Monogononta</taxon>
        <taxon>Pseudotrocha</taxon>
        <taxon>Ploima</taxon>
        <taxon>Brachionidae</taxon>
        <taxon>Brachionus</taxon>
    </lineage>
</organism>
<dbReference type="Proteomes" id="UP000276133">
    <property type="component" value="Unassembled WGS sequence"/>
</dbReference>
<protein>
    <submittedName>
        <fullName evidence="1">Uncharacterized protein</fullName>
    </submittedName>
</protein>
<proteinExistence type="predicted"/>
<comment type="caution">
    <text evidence="1">The sequence shown here is derived from an EMBL/GenBank/DDBJ whole genome shotgun (WGS) entry which is preliminary data.</text>
</comment>
<dbReference type="EMBL" id="REGN01000059">
    <property type="protein sequence ID" value="RNA44782.1"/>
    <property type="molecule type" value="Genomic_DNA"/>
</dbReference>
<name>A0A3M7T9N4_BRAPC</name>
<reference evidence="1 2" key="1">
    <citation type="journal article" date="2018" name="Sci. Rep.">
        <title>Genomic signatures of local adaptation to the degree of environmental predictability in rotifers.</title>
        <authorList>
            <person name="Franch-Gras L."/>
            <person name="Hahn C."/>
            <person name="Garcia-Roger E.M."/>
            <person name="Carmona M.J."/>
            <person name="Serra M."/>
            <person name="Gomez A."/>
        </authorList>
    </citation>
    <scope>NUCLEOTIDE SEQUENCE [LARGE SCALE GENOMIC DNA]</scope>
    <source>
        <strain evidence="1">HYR1</strain>
    </source>
</reference>
<sequence length="214" mass="24243">MTAKEAIINKFAIALNGAKNFKSLIKQKKISGSKVMHIKISRLNPDDGYRNKNQIDTTKSKLLVRNLNLPGHFESFLHLFFKINSTTSSYPTVLLSISSISSFIFAVTNLAQFNNICIQCIQTKAISHNDIELRANPPFLKAKGIANTPFLYLKFLAFFPALALVLTEAQSLCCCTILDRLEIRTQMQNGFALDNRIHFMLIIFQHNEKVPFFL</sequence>
<evidence type="ECO:0000313" key="2">
    <source>
        <dbReference type="Proteomes" id="UP000276133"/>
    </source>
</evidence>